<keyword evidence="3" id="KW-0732">Signal</keyword>
<organism evidence="5 6">
    <name type="scientific">Citrus sinensis</name>
    <name type="common">Sweet orange</name>
    <name type="synonym">Citrus aurantium var. sinensis</name>
    <dbReference type="NCBI Taxonomy" id="2711"/>
    <lineage>
        <taxon>Eukaryota</taxon>
        <taxon>Viridiplantae</taxon>
        <taxon>Streptophyta</taxon>
        <taxon>Embryophyta</taxon>
        <taxon>Tracheophyta</taxon>
        <taxon>Spermatophyta</taxon>
        <taxon>Magnoliopsida</taxon>
        <taxon>eudicotyledons</taxon>
        <taxon>Gunneridae</taxon>
        <taxon>Pentapetalae</taxon>
        <taxon>rosids</taxon>
        <taxon>malvids</taxon>
        <taxon>Sapindales</taxon>
        <taxon>Rutaceae</taxon>
        <taxon>Aurantioideae</taxon>
        <taxon>Citrus</taxon>
    </lineage>
</organism>
<dbReference type="AlphaFoldDB" id="A0A067EW15"/>
<evidence type="ECO:0000256" key="1">
    <source>
        <dbReference type="ARBA" id="ARBA00023157"/>
    </source>
</evidence>
<reference evidence="5 6" key="1">
    <citation type="submission" date="2014-04" db="EMBL/GenBank/DDBJ databases">
        <authorList>
            <consortium name="International Citrus Genome Consortium"/>
            <person name="Gmitter F."/>
            <person name="Chen C."/>
            <person name="Farmerie W."/>
            <person name="Harkins T."/>
            <person name="Desany B."/>
            <person name="Mohiuddin M."/>
            <person name="Kodira C."/>
            <person name="Borodovsky M."/>
            <person name="Lomsadze A."/>
            <person name="Burns P."/>
            <person name="Jenkins J."/>
            <person name="Prochnik S."/>
            <person name="Shu S."/>
            <person name="Chapman J."/>
            <person name="Pitluck S."/>
            <person name="Schmutz J."/>
            <person name="Rokhsar D."/>
        </authorList>
    </citation>
    <scope>NUCLEOTIDE SEQUENCE</scope>
</reference>
<dbReference type="PROSITE" id="PS50015">
    <property type="entry name" value="SAP_B"/>
    <property type="match status" value="1"/>
</dbReference>
<gene>
    <name evidence="5" type="ORF">CISIN_1g035921mg</name>
</gene>
<feature type="compositionally biased region" description="Basic and acidic residues" evidence="2">
    <location>
        <begin position="248"/>
        <end position="263"/>
    </location>
</feature>
<dbReference type="PANTHER" id="PTHR36058:SF1">
    <property type="entry name" value="NUCLEOPHOSMIN"/>
    <property type="match status" value="1"/>
</dbReference>
<evidence type="ECO:0000256" key="2">
    <source>
        <dbReference type="SAM" id="MobiDB-lite"/>
    </source>
</evidence>
<feature type="compositionally biased region" description="Acidic residues" evidence="2">
    <location>
        <begin position="225"/>
        <end position="239"/>
    </location>
</feature>
<keyword evidence="6" id="KW-1185">Reference proteome</keyword>
<dbReference type="PANTHER" id="PTHR36058">
    <property type="entry name" value="NUCLEOPHOSMIN"/>
    <property type="match status" value="1"/>
</dbReference>
<dbReference type="PaxDb" id="2711-XP_006475402.1"/>
<proteinExistence type="predicted"/>
<evidence type="ECO:0000259" key="4">
    <source>
        <dbReference type="PROSITE" id="PS50015"/>
    </source>
</evidence>
<dbReference type="Proteomes" id="UP000027120">
    <property type="component" value="Unassembled WGS sequence"/>
</dbReference>
<feature type="region of interest" description="Disordered" evidence="2">
    <location>
        <begin position="218"/>
        <end position="270"/>
    </location>
</feature>
<feature type="domain" description="Saposin B-type" evidence="4">
    <location>
        <begin position="41"/>
        <end position="169"/>
    </location>
</feature>
<keyword evidence="1" id="KW-1015">Disulfide bond</keyword>
<accession>A0A067EW15</accession>
<evidence type="ECO:0000313" key="5">
    <source>
        <dbReference type="EMBL" id="KDO59258.1"/>
    </source>
</evidence>
<evidence type="ECO:0000313" key="6">
    <source>
        <dbReference type="Proteomes" id="UP000027120"/>
    </source>
</evidence>
<feature type="signal peptide" evidence="3">
    <location>
        <begin position="1"/>
        <end position="27"/>
    </location>
</feature>
<protein>
    <recommendedName>
        <fullName evidence="4">Saposin B-type domain-containing protein</fullName>
    </recommendedName>
</protein>
<evidence type="ECO:0000256" key="3">
    <source>
        <dbReference type="SAM" id="SignalP"/>
    </source>
</evidence>
<name>A0A067EW15_CITSI</name>
<dbReference type="EMBL" id="KK784941">
    <property type="protein sequence ID" value="KDO59258.1"/>
    <property type="molecule type" value="Genomic_DNA"/>
</dbReference>
<dbReference type="eggNOG" id="ENOG502QUBV">
    <property type="taxonomic scope" value="Eukaryota"/>
</dbReference>
<feature type="chain" id="PRO_5001640563" description="Saposin B-type domain-containing protein" evidence="3">
    <location>
        <begin position="28"/>
        <end position="305"/>
    </location>
</feature>
<sequence length="305" mass="34160">MARIKAAVLVYVAVILLLSTCAPISYCAKKPVAGARKEDVPYITCQVCEKLASQLYHQVQKKQAQISPKKISEFEIIGIAENVCNLKKEEADWILKIDIVEQGDKLVLVEQEAEGQCNSECKTIERACQEIMGYSDTDVAEYLYTSKPDIKSLVNYLCKDLSKACSTKPPPVLKNRIPGEPFVPKPAKEAEMERIMRSMEGMPGAPGMQMYSKEDLMNMKNFGGEDGDDNDDEDDDDESDFPKNLGKVFREKESKSGDWKQRITDGILNTGDVLKKQANKVSNHVQRWWSGIKAARSKKPGKTEL</sequence>
<dbReference type="InterPro" id="IPR008139">
    <property type="entry name" value="SaposinB_dom"/>
</dbReference>